<proteinExistence type="inferred from homology"/>
<evidence type="ECO:0000313" key="8">
    <source>
        <dbReference type="EMBL" id="CAG8495865.1"/>
    </source>
</evidence>
<gene>
    <name evidence="8" type="ORF">AGERDE_LOCUS3993</name>
</gene>
<keyword evidence="3 7" id="KW-1133">Transmembrane helix</keyword>
<feature type="transmembrane region" description="Helical" evidence="7">
    <location>
        <begin position="137"/>
        <end position="157"/>
    </location>
</feature>
<dbReference type="PANTHER" id="PTHR47002">
    <property type="entry name" value="AQUAPORIN-LIKE"/>
    <property type="match status" value="1"/>
</dbReference>
<evidence type="ECO:0000256" key="7">
    <source>
        <dbReference type="SAM" id="Phobius"/>
    </source>
</evidence>
<dbReference type="SUPFAM" id="SSF81338">
    <property type="entry name" value="Aquaporin-like"/>
    <property type="match status" value="1"/>
</dbReference>
<evidence type="ECO:0000256" key="1">
    <source>
        <dbReference type="ARBA" id="ARBA00004141"/>
    </source>
</evidence>
<feature type="transmembrane region" description="Helical" evidence="7">
    <location>
        <begin position="258"/>
        <end position="277"/>
    </location>
</feature>
<dbReference type="GO" id="GO:0016020">
    <property type="term" value="C:membrane"/>
    <property type="evidence" value="ECO:0007669"/>
    <property type="project" value="UniProtKB-SubCell"/>
</dbReference>
<dbReference type="Gene3D" id="1.20.1080.10">
    <property type="entry name" value="Glycerol uptake facilitator protein"/>
    <property type="match status" value="1"/>
</dbReference>
<feature type="transmembrane region" description="Helical" evidence="7">
    <location>
        <begin position="206"/>
        <end position="226"/>
    </location>
</feature>
<keyword evidence="2 5" id="KW-0812">Transmembrane</keyword>
<dbReference type="AlphaFoldDB" id="A0A9N8ZHD7"/>
<evidence type="ECO:0000256" key="2">
    <source>
        <dbReference type="ARBA" id="ARBA00022692"/>
    </source>
</evidence>
<feature type="transmembrane region" description="Helical" evidence="7">
    <location>
        <begin position="177"/>
        <end position="199"/>
    </location>
</feature>
<sequence>MQSPDLEISLPPTHKPESQQFDNNSHKKEQTTLASGHEDNANDDSLLRKEEMFDFSEWRNPNIWRNASAEFWAVCVLTFMVGATAIASGSAFETGLAHIPIVGLLIIAVGPISGGHLNPLVTMTAVFTRVISFPRGLLYIANQTVGAAVGGALLRSLSADTTSLGACGFNDTEFSVGRAFIGESLVAFAIAFVVYAIALDPIRSKIFSLNATAFLVSATFAMVVWLSGGINAGWPGAGTNPAKCFGLSVGSENFSHHWVFWLGPLLGALIYAFSNALMTSPKKQRKGVASHNV</sequence>
<comment type="caution">
    <text evidence="8">The sequence shown here is derived from an EMBL/GenBank/DDBJ whole genome shotgun (WGS) entry which is preliminary data.</text>
</comment>
<keyword evidence="4 7" id="KW-0472">Membrane</keyword>
<feature type="region of interest" description="Disordered" evidence="6">
    <location>
        <begin position="1"/>
        <end position="42"/>
    </location>
</feature>
<dbReference type="Pfam" id="PF00230">
    <property type="entry name" value="MIP"/>
    <property type="match status" value="1"/>
</dbReference>
<dbReference type="OrthoDB" id="3222at2759"/>
<keyword evidence="5" id="KW-0813">Transport</keyword>
<dbReference type="InterPro" id="IPR023271">
    <property type="entry name" value="Aquaporin-like"/>
</dbReference>
<dbReference type="PRINTS" id="PR00783">
    <property type="entry name" value="MINTRINSICP"/>
</dbReference>
<dbReference type="PANTHER" id="PTHR47002:SF2">
    <property type="entry name" value="AQUAPORIN AQPAE.A-LIKE"/>
    <property type="match status" value="1"/>
</dbReference>
<evidence type="ECO:0000256" key="3">
    <source>
        <dbReference type="ARBA" id="ARBA00022989"/>
    </source>
</evidence>
<dbReference type="Proteomes" id="UP000789831">
    <property type="component" value="Unassembled WGS sequence"/>
</dbReference>
<evidence type="ECO:0000256" key="6">
    <source>
        <dbReference type="SAM" id="MobiDB-lite"/>
    </source>
</evidence>
<reference evidence="8" key="1">
    <citation type="submission" date="2021-06" db="EMBL/GenBank/DDBJ databases">
        <authorList>
            <person name="Kallberg Y."/>
            <person name="Tangrot J."/>
            <person name="Rosling A."/>
        </authorList>
    </citation>
    <scope>NUCLEOTIDE SEQUENCE</scope>
    <source>
        <strain evidence="8">MT106</strain>
    </source>
</reference>
<keyword evidence="9" id="KW-1185">Reference proteome</keyword>
<dbReference type="GO" id="GO:0015267">
    <property type="term" value="F:channel activity"/>
    <property type="evidence" value="ECO:0007669"/>
    <property type="project" value="InterPro"/>
</dbReference>
<organism evidence="8 9">
    <name type="scientific">Ambispora gerdemannii</name>
    <dbReference type="NCBI Taxonomy" id="144530"/>
    <lineage>
        <taxon>Eukaryota</taxon>
        <taxon>Fungi</taxon>
        <taxon>Fungi incertae sedis</taxon>
        <taxon>Mucoromycota</taxon>
        <taxon>Glomeromycotina</taxon>
        <taxon>Glomeromycetes</taxon>
        <taxon>Archaeosporales</taxon>
        <taxon>Ambisporaceae</taxon>
        <taxon>Ambispora</taxon>
    </lineage>
</organism>
<feature type="compositionally biased region" description="Basic and acidic residues" evidence="6">
    <location>
        <begin position="24"/>
        <end position="42"/>
    </location>
</feature>
<name>A0A9N8ZHD7_9GLOM</name>
<feature type="transmembrane region" description="Helical" evidence="7">
    <location>
        <begin position="98"/>
        <end position="117"/>
    </location>
</feature>
<evidence type="ECO:0000256" key="5">
    <source>
        <dbReference type="RuleBase" id="RU000477"/>
    </source>
</evidence>
<protein>
    <submittedName>
        <fullName evidence="8">11531_t:CDS:1</fullName>
    </submittedName>
</protein>
<dbReference type="InterPro" id="IPR000425">
    <property type="entry name" value="MIP"/>
</dbReference>
<accession>A0A9N8ZHD7</accession>
<evidence type="ECO:0000313" key="9">
    <source>
        <dbReference type="Proteomes" id="UP000789831"/>
    </source>
</evidence>
<evidence type="ECO:0000256" key="4">
    <source>
        <dbReference type="ARBA" id="ARBA00023136"/>
    </source>
</evidence>
<comment type="similarity">
    <text evidence="5">Belongs to the MIP/aquaporin (TC 1.A.8) family.</text>
</comment>
<feature type="transmembrane region" description="Helical" evidence="7">
    <location>
        <begin position="71"/>
        <end position="92"/>
    </location>
</feature>
<dbReference type="EMBL" id="CAJVPL010000428">
    <property type="protein sequence ID" value="CAG8495865.1"/>
    <property type="molecule type" value="Genomic_DNA"/>
</dbReference>
<comment type="subcellular location">
    <subcellularLocation>
        <location evidence="1">Membrane</location>
        <topology evidence="1">Multi-pass membrane protein</topology>
    </subcellularLocation>
</comment>